<dbReference type="EMBL" id="JANKHO010001129">
    <property type="protein sequence ID" value="KAJ3503531.1"/>
    <property type="molecule type" value="Genomic_DNA"/>
</dbReference>
<accession>A0A9W8JVC8</accession>
<evidence type="ECO:0000313" key="2">
    <source>
        <dbReference type="EMBL" id="KAJ3503531.1"/>
    </source>
</evidence>
<dbReference type="AlphaFoldDB" id="A0A9W8JVC8"/>
<proteinExistence type="predicted"/>
<comment type="caution">
    <text evidence="2">The sequence shown here is derived from an EMBL/GenBank/DDBJ whole genome shotgun (WGS) entry which is preliminary data.</text>
</comment>
<keyword evidence="3" id="KW-1185">Reference proteome</keyword>
<feature type="signal peptide" evidence="1">
    <location>
        <begin position="1"/>
        <end position="22"/>
    </location>
</feature>
<reference evidence="2" key="1">
    <citation type="submission" date="2022-07" db="EMBL/GenBank/DDBJ databases">
        <title>Genome Sequence of Agrocybe chaxingu.</title>
        <authorList>
            <person name="Buettner E."/>
        </authorList>
    </citation>
    <scope>NUCLEOTIDE SEQUENCE</scope>
    <source>
        <strain evidence="2">MP-N11</strain>
    </source>
</reference>
<keyword evidence="1" id="KW-0732">Signal</keyword>
<dbReference type="PANTHER" id="PTHR35043">
    <property type="entry name" value="TRANSCRIPTION FACTOR DOMAIN-CONTAINING PROTEIN"/>
    <property type="match status" value="1"/>
</dbReference>
<organism evidence="2 3">
    <name type="scientific">Agrocybe chaxingu</name>
    <dbReference type="NCBI Taxonomy" id="84603"/>
    <lineage>
        <taxon>Eukaryota</taxon>
        <taxon>Fungi</taxon>
        <taxon>Dikarya</taxon>
        <taxon>Basidiomycota</taxon>
        <taxon>Agaricomycotina</taxon>
        <taxon>Agaricomycetes</taxon>
        <taxon>Agaricomycetidae</taxon>
        <taxon>Agaricales</taxon>
        <taxon>Agaricineae</taxon>
        <taxon>Strophariaceae</taxon>
        <taxon>Agrocybe</taxon>
    </lineage>
</organism>
<feature type="chain" id="PRO_5040853522" evidence="1">
    <location>
        <begin position="23"/>
        <end position="137"/>
    </location>
</feature>
<evidence type="ECO:0000256" key="1">
    <source>
        <dbReference type="SAM" id="SignalP"/>
    </source>
</evidence>
<dbReference type="OrthoDB" id="9451547at2759"/>
<name>A0A9W8JVC8_9AGAR</name>
<gene>
    <name evidence="2" type="ORF">NLJ89_g8391</name>
</gene>
<dbReference type="Proteomes" id="UP001148786">
    <property type="component" value="Unassembled WGS sequence"/>
</dbReference>
<evidence type="ECO:0000313" key="3">
    <source>
        <dbReference type="Proteomes" id="UP001148786"/>
    </source>
</evidence>
<protein>
    <submittedName>
        <fullName evidence="2">Uncharacterized protein</fullName>
    </submittedName>
</protein>
<sequence length="137" mass="15487">MGYVLLVPEMVILWVAHQYCGAKEIVDKYKDLRWSRTHAFFLLMGCSQLPEIGVPIRTLTVKEFDELYSAGRINWPKITKEEIEDKSKADAFTKGVVLMQTGWFVLQCITRGAYKLAVTELEVVTLALAALTAVIYA</sequence>
<dbReference type="PANTHER" id="PTHR35043:SF8">
    <property type="entry name" value="DUF4220 DOMAIN-CONTAINING PROTEIN"/>
    <property type="match status" value="1"/>
</dbReference>